<organism evidence="2 3">
    <name type="scientific">Aliikangiella marina</name>
    <dbReference type="NCBI Taxonomy" id="1712262"/>
    <lineage>
        <taxon>Bacteria</taxon>
        <taxon>Pseudomonadati</taxon>
        <taxon>Pseudomonadota</taxon>
        <taxon>Gammaproteobacteria</taxon>
        <taxon>Oceanospirillales</taxon>
        <taxon>Pleioneaceae</taxon>
        <taxon>Aliikangiella</taxon>
    </lineage>
</organism>
<feature type="compositionally biased region" description="Basic and acidic residues" evidence="1">
    <location>
        <begin position="199"/>
        <end position="210"/>
    </location>
</feature>
<evidence type="ECO:0000313" key="2">
    <source>
        <dbReference type="EMBL" id="TQV71499.1"/>
    </source>
</evidence>
<evidence type="ECO:0000256" key="1">
    <source>
        <dbReference type="SAM" id="MobiDB-lite"/>
    </source>
</evidence>
<dbReference type="OrthoDB" id="9177104at2"/>
<reference evidence="2 3" key="1">
    <citation type="submission" date="2019-06" db="EMBL/GenBank/DDBJ databases">
        <title>Draft genome of Aliikangiella marina GYP-15.</title>
        <authorList>
            <person name="Wang G."/>
        </authorList>
    </citation>
    <scope>NUCLEOTIDE SEQUENCE [LARGE SCALE GENOMIC DNA]</scope>
    <source>
        <strain evidence="2 3">GYP-15</strain>
    </source>
</reference>
<dbReference type="Proteomes" id="UP000317839">
    <property type="component" value="Unassembled WGS sequence"/>
</dbReference>
<dbReference type="AlphaFoldDB" id="A0A545T2R5"/>
<dbReference type="RefSeq" id="WP_142943898.1">
    <property type="nucleotide sequence ID" value="NZ_VIKR01000006.1"/>
</dbReference>
<comment type="caution">
    <text evidence="2">The sequence shown here is derived from an EMBL/GenBank/DDBJ whole genome shotgun (WGS) entry which is preliminary data.</text>
</comment>
<protein>
    <recommendedName>
        <fullName evidence="4">Phage tail protein</fullName>
    </recommendedName>
</protein>
<proteinExistence type="predicted"/>
<dbReference type="EMBL" id="VIKR01000006">
    <property type="protein sequence ID" value="TQV71499.1"/>
    <property type="molecule type" value="Genomic_DNA"/>
</dbReference>
<feature type="compositionally biased region" description="Polar residues" evidence="1">
    <location>
        <begin position="189"/>
        <end position="198"/>
    </location>
</feature>
<name>A0A545T2R5_9GAMM</name>
<feature type="region of interest" description="Disordered" evidence="1">
    <location>
        <begin position="179"/>
        <end position="214"/>
    </location>
</feature>
<gene>
    <name evidence="2" type="ORF">FLL45_20310</name>
</gene>
<evidence type="ECO:0008006" key="4">
    <source>
        <dbReference type="Google" id="ProtNLM"/>
    </source>
</evidence>
<keyword evidence="3" id="KW-1185">Reference proteome</keyword>
<accession>A0A545T2R5</accession>
<evidence type="ECO:0000313" key="3">
    <source>
        <dbReference type="Proteomes" id="UP000317839"/>
    </source>
</evidence>
<sequence length="492" mass="55241">MNYLGGRIQINPRPVQKAANLFEVAALGHCPGAANVAALSDMDEAVEQIKRLGFGNRLELKISDGLDLFHIPVPIRSAEEFHLLFPEAKTSSSEYRSNLAGDNAWLPFIVDDYFTNGGDVLWIIQVPEDNSVDDFLPKFDAPLYDVDNLYGLGVALVLNQVGLVLMPDLERLQIPTNLPDIPEKRLDNPTPQFIPCSQRSDEPDGERRSSSEIPNNVDTADFLEVIQRLLGYSNKHRPDLQFLLSVPLDYEETSQSPSINAETLERLDTVRQRSDGYLLRQIQFVFPYVKSEQVALRTSAGGLAGLIASSVSTRGPWRSVANKKIIYEGKLYPKVSTQQSIQYRNTPGIGVLKSFRNQISLDDERLCVPALHRNDYNHLLIQSFDELRSGEVTRFMSYLVRTLKALGESLIFAADYRDPRPQLLLEKYFRNLYQLGALRGQTIEDAFSITRASSQEATIAFDIQIAPAFPIDKIELTLLNRRGLWVAEVANG</sequence>